<dbReference type="InterPro" id="IPR032818">
    <property type="entry name" value="DedA-like"/>
</dbReference>
<name>A0A6J5YWX0_9ZZZZ</name>
<dbReference type="PANTHER" id="PTHR30353:SF0">
    <property type="entry name" value="TRANSMEMBRANE PROTEIN"/>
    <property type="match status" value="1"/>
</dbReference>
<comment type="subcellular location">
    <subcellularLocation>
        <location evidence="1">Cell membrane</location>
        <topology evidence="1">Multi-pass membrane protein</topology>
    </subcellularLocation>
</comment>
<gene>
    <name evidence="8" type="ORF">UFOPK3770_00378</name>
</gene>
<dbReference type="EMBL" id="CAESAJ010000023">
    <property type="protein sequence ID" value="CAB4333392.1"/>
    <property type="molecule type" value="Genomic_DNA"/>
</dbReference>
<dbReference type="GO" id="GO:0005886">
    <property type="term" value="C:plasma membrane"/>
    <property type="evidence" value="ECO:0007669"/>
    <property type="project" value="UniProtKB-SubCell"/>
</dbReference>
<protein>
    <submittedName>
        <fullName evidence="8">Unannotated protein</fullName>
    </submittedName>
</protein>
<dbReference type="InterPro" id="IPR032816">
    <property type="entry name" value="VTT_dom"/>
</dbReference>
<feature type="transmembrane region" description="Helical" evidence="6">
    <location>
        <begin position="152"/>
        <end position="174"/>
    </location>
</feature>
<dbReference type="PANTHER" id="PTHR30353">
    <property type="entry name" value="INNER MEMBRANE PROTEIN DEDA-RELATED"/>
    <property type="match status" value="1"/>
</dbReference>
<keyword evidence="4 6" id="KW-1133">Transmembrane helix</keyword>
<accession>A0A6J5YWX0</accession>
<feature type="domain" description="VTT" evidence="7">
    <location>
        <begin position="45"/>
        <end position="171"/>
    </location>
</feature>
<evidence type="ECO:0000313" key="8">
    <source>
        <dbReference type="EMBL" id="CAB4333392.1"/>
    </source>
</evidence>
<evidence type="ECO:0000256" key="2">
    <source>
        <dbReference type="ARBA" id="ARBA00022475"/>
    </source>
</evidence>
<dbReference type="AlphaFoldDB" id="A0A6J5YWX0"/>
<evidence type="ECO:0000256" key="3">
    <source>
        <dbReference type="ARBA" id="ARBA00022692"/>
    </source>
</evidence>
<organism evidence="8">
    <name type="scientific">freshwater metagenome</name>
    <dbReference type="NCBI Taxonomy" id="449393"/>
    <lineage>
        <taxon>unclassified sequences</taxon>
        <taxon>metagenomes</taxon>
        <taxon>ecological metagenomes</taxon>
    </lineage>
</organism>
<evidence type="ECO:0000259" key="7">
    <source>
        <dbReference type="Pfam" id="PF09335"/>
    </source>
</evidence>
<proteinExistence type="predicted"/>
<evidence type="ECO:0000256" key="4">
    <source>
        <dbReference type="ARBA" id="ARBA00022989"/>
    </source>
</evidence>
<feature type="transmembrane region" description="Helical" evidence="6">
    <location>
        <begin position="20"/>
        <end position="42"/>
    </location>
</feature>
<evidence type="ECO:0000256" key="6">
    <source>
        <dbReference type="SAM" id="Phobius"/>
    </source>
</evidence>
<sequence>MIMTTAVHAGLLDPEGLLKGFGSLAFVVALAIVFIECGVIFGAILPGDSLLFIVGILLASNFIPVPEAVAYLLLMAAAISGNVVGYWSGAKIGPALFKRSDSRIFRQEFVNQTETFFARHGNRAIVLARFVPIVRSVITSVAGIARMDYRAFVTYSAIGAVVWVGVMVTAGFFLGNVTFIKNNIDLVTLAIVGLSVLPVLWEMYRHRKNK</sequence>
<keyword evidence="5 6" id="KW-0472">Membrane</keyword>
<keyword evidence="2" id="KW-1003">Cell membrane</keyword>
<evidence type="ECO:0000256" key="1">
    <source>
        <dbReference type="ARBA" id="ARBA00004651"/>
    </source>
</evidence>
<feature type="transmembrane region" description="Helical" evidence="6">
    <location>
        <begin position="186"/>
        <end position="204"/>
    </location>
</feature>
<evidence type="ECO:0000256" key="5">
    <source>
        <dbReference type="ARBA" id="ARBA00023136"/>
    </source>
</evidence>
<keyword evidence="3 6" id="KW-0812">Transmembrane</keyword>
<dbReference type="Pfam" id="PF09335">
    <property type="entry name" value="VTT_dom"/>
    <property type="match status" value="1"/>
</dbReference>
<reference evidence="8" key="1">
    <citation type="submission" date="2020-05" db="EMBL/GenBank/DDBJ databases">
        <authorList>
            <person name="Chiriac C."/>
            <person name="Salcher M."/>
            <person name="Ghai R."/>
            <person name="Kavagutti S V."/>
        </authorList>
    </citation>
    <scope>NUCLEOTIDE SEQUENCE</scope>
</reference>
<feature type="transmembrane region" description="Helical" evidence="6">
    <location>
        <begin position="71"/>
        <end position="89"/>
    </location>
</feature>